<gene>
    <name evidence="2" type="ORF">FPE_LOCUS1443</name>
</gene>
<dbReference type="PANTHER" id="PTHR46241:SF1">
    <property type="entry name" value="OUTER DYNEIN ARM-DOCKING COMPLEX SUBUNIT 2"/>
    <property type="match status" value="1"/>
</dbReference>
<reference evidence="2" key="1">
    <citation type="submission" date="2023-05" db="EMBL/GenBank/DDBJ databases">
        <authorList>
            <person name="Huff M."/>
        </authorList>
    </citation>
    <scope>NUCLEOTIDE SEQUENCE</scope>
</reference>
<organism evidence="2 3">
    <name type="scientific">Fraxinus pennsylvanica</name>
    <dbReference type="NCBI Taxonomy" id="56036"/>
    <lineage>
        <taxon>Eukaryota</taxon>
        <taxon>Viridiplantae</taxon>
        <taxon>Streptophyta</taxon>
        <taxon>Embryophyta</taxon>
        <taxon>Tracheophyta</taxon>
        <taxon>Spermatophyta</taxon>
        <taxon>Magnoliopsida</taxon>
        <taxon>eudicotyledons</taxon>
        <taxon>Gunneridae</taxon>
        <taxon>Pentapetalae</taxon>
        <taxon>asterids</taxon>
        <taxon>lamiids</taxon>
        <taxon>Lamiales</taxon>
        <taxon>Oleaceae</taxon>
        <taxon>Oleeae</taxon>
        <taxon>Fraxinus</taxon>
    </lineage>
</organism>
<dbReference type="InterPro" id="IPR011989">
    <property type="entry name" value="ARM-like"/>
</dbReference>
<evidence type="ECO:0000256" key="1">
    <source>
        <dbReference type="SAM" id="MobiDB-lite"/>
    </source>
</evidence>
<name>A0AAD1YSF0_9LAMI</name>
<dbReference type="InterPro" id="IPR016024">
    <property type="entry name" value="ARM-type_fold"/>
</dbReference>
<protein>
    <submittedName>
        <fullName evidence="2">Uncharacterized protein</fullName>
    </submittedName>
</protein>
<keyword evidence="3" id="KW-1185">Reference proteome</keyword>
<dbReference type="EMBL" id="OU503036">
    <property type="protein sequence ID" value="CAI9754012.1"/>
    <property type="molecule type" value="Genomic_DNA"/>
</dbReference>
<proteinExistence type="predicted"/>
<sequence>MHGMSYNYTKWNRHGEQLGAMSGQHLPSQTCQSPNTSLPLARKIGTRSTTESIPTCRAPLIETVRTPTHPEIPPRTLPNPGVQYGTSSDNLDQPPSRHMSAIRHHPGCKRGSGEGQLAILIGQSGAIPILLRVLPNSDESFRKGLLKCLRTVVTFEEPNRLIIASNGGTEIVLNMLDSCSDDSMLILLEILSALTLKRQVRKLILSSGGVWFLVESARARLVNAGAIPVLMQLINDGEMSMKLVTTNALGVILTDVDNIWPIAESGVIPLCTELHEGLDPIGREIAGYVLHTLAMLNKMCLQW</sequence>
<dbReference type="PANTHER" id="PTHR46241">
    <property type="entry name" value="ARMADILLO REPEAT-CONTAINING PROTEIN 4 ARMC4"/>
    <property type="match status" value="1"/>
</dbReference>
<evidence type="ECO:0000313" key="3">
    <source>
        <dbReference type="Proteomes" id="UP000834106"/>
    </source>
</evidence>
<dbReference type="SUPFAM" id="SSF48371">
    <property type="entry name" value="ARM repeat"/>
    <property type="match status" value="1"/>
</dbReference>
<accession>A0AAD1YSF0</accession>
<feature type="region of interest" description="Disordered" evidence="1">
    <location>
        <begin position="66"/>
        <end position="99"/>
    </location>
</feature>
<dbReference type="AlphaFoldDB" id="A0AAD1YSF0"/>
<dbReference type="Proteomes" id="UP000834106">
    <property type="component" value="Chromosome 1"/>
</dbReference>
<feature type="compositionally biased region" description="Polar residues" evidence="1">
    <location>
        <begin position="84"/>
        <end position="93"/>
    </location>
</feature>
<dbReference type="Gene3D" id="1.25.10.10">
    <property type="entry name" value="Leucine-rich Repeat Variant"/>
    <property type="match status" value="2"/>
</dbReference>
<evidence type="ECO:0000313" key="2">
    <source>
        <dbReference type="EMBL" id="CAI9754012.1"/>
    </source>
</evidence>